<sequence length="51" mass="5738">MPRDIRLSVREGKRTVYKFQFLCSQATKLEESLSACLLCTSVILDTSNTAL</sequence>
<dbReference type="AlphaFoldDB" id="A0A026WJP5"/>
<accession>A0A026WJP5</accession>
<evidence type="ECO:0000313" key="1">
    <source>
        <dbReference type="EMBL" id="EZA56267.1"/>
    </source>
</evidence>
<name>A0A026WJP5_OOCBI</name>
<gene>
    <name evidence="1" type="ORF">X777_02885</name>
</gene>
<dbReference type="Proteomes" id="UP000053097">
    <property type="component" value="Unassembled WGS sequence"/>
</dbReference>
<dbReference type="EMBL" id="KK107167">
    <property type="protein sequence ID" value="EZA56267.1"/>
    <property type="molecule type" value="Genomic_DNA"/>
</dbReference>
<proteinExistence type="predicted"/>
<protein>
    <submittedName>
        <fullName evidence="1">Uncharacterized protein</fullName>
    </submittedName>
</protein>
<evidence type="ECO:0000313" key="2">
    <source>
        <dbReference type="Proteomes" id="UP000053097"/>
    </source>
</evidence>
<reference evidence="1 2" key="1">
    <citation type="journal article" date="2014" name="Curr. Biol.">
        <title>The genome of the clonal raider ant Cerapachys biroi.</title>
        <authorList>
            <person name="Oxley P.R."/>
            <person name="Ji L."/>
            <person name="Fetter-Pruneda I."/>
            <person name="McKenzie S.K."/>
            <person name="Li C."/>
            <person name="Hu H."/>
            <person name="Zhang G."/>
            <person name="Kronauer D.J."/>
        </authorList>
    </citation>
    <scope>NUCLEOTIDE SEQUENCE [LARGE SCALE GENOMIC DNA]</scope>
</reference>
<organism evidence="1 2">
    <name type="scientific">Ooceraea biroi</name>
    <name type="common">Clonal raider ant</name>
    <name type="synonym">Cerapachys biroi</name>
    <dbReference type="NCBI Taxonomy" id="2015173"/>
    <lineage>
        <taxon>Eukaryota</taxon>
        <taxon>Metazoa</taxon>
        <taxon>Ecdysozoa</taxon>
        <taxon>Arthropoda</taxon>
        <taxon>Hexapoda</taxon>
        <taxon>Insecta</taxon>
        <taxon>Pterygota</taxon>
        <taxon>Neoptera</taxon>
        <taxon>Endopterygota</taxon>
        <taxon>Hymenoptera</taxon>
        <taxon>Apocrita</taxon>
        <taxon>Aculeata</taxon>
        <taxon>Formicoidea</taxon>
        <taxon>Formicidae</taxon>
        <taxon>Dorylinae</taxon>
        <taxon>Ooceraea</taxon>
    </lineage>
</organism>
<keyword evidence="2" id="KW-1185">Reference proteome</keyword>